<keyword evidence="3" id="KW-1185">Reference proteome</keyword>
<gene>
    <name evidence="2" type="ORF">FPOA_03402</name>
</gene>
<protein>
    <recommendedName>
        <fullName evidence="4">HNH nuclease domain-containing protein</fullName>
    </recommendedName>
</protein>
<evidence type="ECO:0000313" key="2">
    <source>
        <dbReference type="EMBL" id="OBS29465.1"/>
    </source>
</evidence>
<evidence type="ECO:0008006" key="4">
    <source>
        <dbReference type="Google" id="ProtNLM"/>
    </source>
</evidence>
<sequence>MQSGTTAALESPHKTDLRDTKDFRYECAAKIYEKILYIDGTYRLTAIHVSIILLAPLSSLTDGGSLDHTTRGALRLLLALENAATLVGHFLRSSNEDRRQSVCQTQPKGPVDAHPSERYPKTSITSMASSHETPDNDDTEPGGSSTEPEEIQRSTAAKNDCLERDNFKCLFTCAPAGEVAYILPFSWNKSEHYCLQTRYPLIRSMQVFFNDESTSVLAITLCNPARLDGSDQYRNMITMNDDLCSLWPQAFFGLKCLGIRPLDTQNAKVEIQFNWLKRRIGKPTDKIAIIGSNSMQEMAEEQIRYEDNNNPAPETHILINSGHIITLIMPIDDAKICKVIIDLQWHLIQIAAMSGGAEHPELLPKSEIRY</sequence>
<organism evidence="2 3">
    <name type="scientific">Fusarium poae</name>
    <dbReference type="NCBI Taxonomy" id="36050"/>
    <lineage>
        <taxon>Eukaryota</taxon>
        <taxon>Fungi</taxon>
        <taxon>Dikarya</taxon>
        <taxon>Ascomycota</taxon>
        <taxon>Pezizomycotina</taxon>
        <taxon>Sordariomycetes</taxon>
        <taxon>Hypocreomycetidae</taxon>
        <taxon>Hypocreales</taxon>
        <taxon>Nectriaceae</taxon>
        <taxon>Fusarium</taxon>
    </lineage>
</organism>
<dbReference type="EMBL" id="LYXU01000001">
    <property type="protein sequence ID" value="OBS29465.1"/>
    <property type="molecule type" value="Genomic_DNA"/>
</dbReference>
<proteinExistence type="predicted"/>
<dbReference type="Proteomes" id="UP000091967">
    <property type="component" value="Unassembled WGS sequence"/>
</dbReference>
<comment type="caution">
    <text evidence="2">The sequence shown here is derived from an EMBL/GenBank/DDBJ whole genome shotgun (WGS) entry which is preliminary data.</text>
</comment>
<feature type="compositionally biased region" description="Polar residues" evidence="1">
    <location>
        <begin position="122"/>
        <end position="131"/>
    </location>
</feature>
<evidence type="ECO:0000256" key="1">
    <source>
        <dbReference type="SAM" id="MobiDB-lite"/>
    </source>
</evidence>
<name>A0A1B8B9R2_FUSPO</name>
<accession>A0A1B8B9R2</accession>
<dbReference type="AlphaFoldDB" id="A0A1B8B9R2"/>
<dbReference type="OMA" id="NDCLERD"/>
<feature type="region of interest" description="Disordered" evidence="1">
    <location>
        <begin position="97"/>
        <end position="154"/>
    </location>
</feature>
<reference evidence="2 3" key="1">
    <citation type="submission" date="2016-06" db="EMBL/GenBank/DDBJ databases">
        <title>Living apart together: crosstalk between the core and supernumerary genomes in a fungal plant pathogen.</title>
        <authorList>
            <person name="Vanheule A."/>
            <person name="Audenaert K."/>
            <person name="Warris S."/>
            <person name="Van De Geest H."/>
            <person name="Schijlen E."/>
            <person name="Hofte M."/>
            <person name="De Saeger S."/>
            <person name="Haesaert G."/>
            <person name="Waalwijk C."/>
            <person name="Van Der Lee T."/>
        </authorList>
    </citation>
    <scope>NUCLEOTIDE SEQUENCE [LARGE SCALE GENOMIC DNA]</scope>
    <source>
        <strain evidence="2 3">2516</strain>
    </source>
</reference>
<evidence type="ECO:0000313" key="3">
    <source>
        <dbReference type="Proteomes" id="UP000091967"/>
    </source>
</evidence>